<name>A0A077QLL0_XENBV</name>
<comment type="caution">
    <text evidence="1">The sequence shown here is derived from an EMBL/GenBank/DDBJ whole genome shotgun (WGS) entry which is preliminary data.</text>
</comment>
<evidence type="ECO:0000313" key="2">
    <source>
        <dbReference type="Proteomes" id="UP000028480"/>
    </source>
</evidence>
<proteinExistence type="predicted"/>
<dbReference type="AlphaFoldDB" id="A0A077QLL0"/>
<protein>
    <submittedName>
        <fullName evidence="1">Uncharacterized protein</fullName>
    </submittedName>
</protein>
<dbReference type="HOGENOM" id="CLU_3319389_0_0_6"/>
<dbReference type="Proteomes" id="UP000028480">
    <property type="component" value="Unassembled WGS sequence"/>
</dbReference>
<sequence>MVAAIPEASLCTLANVGHHPTIEAPLDVTDAITEFLRLK</sequence>
<dbReference type="Gene3D" id="3.40.50.1820">
    <property type="entry name" value="alpha/beta hydrolase"/>
    <property type="match status" value="1"/>
</dbReference>
<reference evidence="1" key="1">
    <citation type="submission" date="2013-07" db="EMBL/GenBank/DDBJ databases">
        <title>Sub-species coevolution in mutualistic symbiosis.</title>
        <authorList>
            <person name="Murfin K."/>
            <person name="Klassen J."/>
            <person name="Lee M."/>
            <person name="Forst S."/>
            <person name="Stock P."/>
            <person name="Goodrich-Blair H."/>
        </authorList>
    </citation>
    <scope>NUCLEOTIDE SEQUENCE [LARGE SCALE GENOMIC DNA]</scope>
    <source>
        <strain evidence="1">Intermedium</strain>
    </source>
</reference>
<evidence type="ECO:0000313" key="1">
    <source>
        <dbReference type="EMBL" id="CDH34240.1"/>
    </source>
</evidence>
<dbReference type="EMBL" id="CBTB010000226">
    <property type="protein sequence ID" value="CDH34240.1"/>
    <property type="molecule type" value="Genomic_DNA"/>
</dbReference>
<accession>A0A077QLL0</accession>
<gene>
    <name evidence="1" type="ORF">XBI1_3010009</name>
</gene>
<organism evidence="1 2">
    <name type="scientific">Xenorhabdus bovienii str. Intermedium</name>
    <dbReference type="NCBI Taxonomy" id="1379677"/>
    <lineage>
        <taxon>Bacteria</taxon>
        <taxon>Pseudomonadati</taxon>
        <taxon>Pseudomonadota</taxon>
        <taxon>Gammaproteobacteria</taxon>
        <taxon>Enterobacterales</taxon>
        <taxon>Morganellaceae</taxon>
        <taxon>Xenorhabdus</taxon>
    </lineage>
</organism>
<dbReference type="InterPro" id="IPR029058">
    <property type="entry name" value="AB_hydrolase_fold"/>
</dbReference>
<dbReference type="SUPFAM" id="SSF53474">
    <property type="entry name" value="alpha/beta-Hydrolases"/>
    <property type="match status" value="1"/>
</dbReference>